<keyword evidence="3" id="KW-1185">Reference proteome</keyword>
<dbReference type="Proteomes" id="UP000789901">
    <property type="component" value="Unassembled WGS sequence"/>
</dbReference>
<evidence type="ECO:0000313" key="3">
    <source>
        <dbReference type="Proteomes" id="UP000789901"/>
    </source>
</evidence>
<protein>
    <submittedName>
        <fullName evidence="2">29325_t:CDS:1</fullName>
    </submittedName>
</protein>
<organism evidence="2 3">
    <name type="scientific">Gigaspora margarita</name>
    <dbReference type="NCBI Taxonomy" id="4874"/>
    <lineage>
        <taxon>Eukaryota</taxon>
        <taxon>Fungi</taxon>
        <taxon>Fungi incertae sedis</taxon>
        <taxon>Mucoromycota</taxon>
        <taxon>Glomeromycotina</taxon>
        <taxon>Glomeromycetes</taxon>
        <taxon>Diversisporales</taxon>
        <taxon>Gigasporaceae</taxon>
        <taxon>Gigaspora</taxon>
    </lineage>
</organism>
<reference evidence="2 3" key="1">
    <citation type="submission" date="2021-06" db="EMBL/GenBank/DDBJ databases">
        <authorList>
            <person name="Kallberg Y."/>
            <person name="Tangrot J."/>
            <person name="Rosling A."/>
        </authorList>
    </citation>
    <scope>NUCLEOTIDE SEQUENCE [LARGE SCALE GENOMIC DNA]</scope>
    <source>
        <strain evidence="2 3">120-4 pot B 10/14</strain>
    </source>
</reference>
<comment type="caution">
    <text evidence="2">The sequence shown here is derived from an EMBL/GenBank/DDBJ whole genome shotgun (WGS) entry which is preliminary data.</text>
</comment>
<evidence type="ECO:0000256" key="1">
    <source>
        <dbReference type="SAM" id="Phobius"/>
    </source>
</evidence>
<sequence length="249" mass="28213">MTDFPEFVHRLLEPIPQYVLGCIPAIAIVGASPTDKFSRKLIWVLRSLGCPFIGILYSVNVGGNEQSRCLFWLPVDNFVKGETNIKLRYRPIGLYTMKPSDNQDIDEYVDRCTAKISVLERLSPVISLYYIIIGGLAGISRTTGSNVCDDWPYIPILLSWTIPALCRRIISGNLVVRDPKKEFRNIKIKMDDDPDDRSQKRITVPLTAFVSIVFPWLSVLLAYFTPQSDTFVEVNILQQSVLYGHLTVL</sequence>
<evidence type="ECO:0000313" key="2">
    <source>
        <dbReference type="EMBL" id="CAG8737465.1"/>
    </source>
</evidence>
<keyword evidence="1" id="KW-0812">Transmembrane</keyword>
<keyword evidence="1" id="KW-1133">Transmembrane helix</keyword>
<gene>
    <name evidence="2" type="ORF">GMARGA_LOCUS15021</name>
</gene>
<feature type="transmembrane region" description="Helical" evidence="1">
    <location>
        <begin position="151"/>
        <end position="170"/>
    </location>
</feature>
<feature type="transmembrane region" description="Helical" evidence="1">
    <location>
        <begin position="206"/>
        <end position="224"/>
    </location>
</feature>
<accession>A0ABN7V6L4</accession>
<feature type="transmembrane region" description="Helical" evidence="1">
    <location>
        <begin position="121"/>
        <end position="139"/>
    </location>
</feature>
<dbReference type="EMBL" id="CAJVQB010010186">
    <property type="protein sequence ID" value="CAG8737465.1"/>
    <property type="molecule type" value="Genomic_DNA"/>
</dbReference>
<feature type="transmembrane region" description="Helical" evidence="1">
    <location>
        <begin position="15"/>
        <end position="32"/>
    </location>
</feature>
<proteinExistence type="predicted"/>
<name>A0ABN7V6L4_GIGMA</name>
<keyword evidence="1" id="KW-0472">Membrane</keyword>